<dbReference type="AlphaFoldDB" id="A0A1C3EL71"/>
<proteinExistence type="predicted"/>
<accession>A0A1C3EL71</accession>
<dbReference type="EMBL" id="LYBM01000011">
    <property type="protein sequence ID" value="ODA33986.1"/>
    <property type="molecule type" value="Genomic_DNA"/>
</dbReference>
<comment type="caution">
    <text evidence="2">The sequence shown here is derived from an EMBL/GenBank/DDBJ whole genome shotgun (WGS) entry which is preliminary data.</text>
</comment>
<protein>
    <recommendedName>
        <fullName evidence="1">DUF6475 domain-containing protein</fullName>
    </recommendedName>
</protein>
<evidence type="ECO:0000259" key="1">
    <source>
        <dbReference type="Pfam" id="PF20081"/>
    </source>
</evidence>
<name>A0A1C3EL71_9GAMM</name>
<sequence>MELSEKTLFAELMCMTASLYMKEPLSRPSLGIYWNALKDFPLEDVRRALDLHLRNTDTGQFFPKPADIIRQMEGNTQTRGELAWTKVSKAIQSVGAWQSVVFDDSIIHQVISDMGGWVSLCHTDNEELPYRHNEFVRRYRAYTSQPPIGYPKKLIGISEANNSQSGQPIDDPMVIGEIEKAKGVYQGGRRCFDKPQQMSIEDLCSNVVRLKNEQS</sequence>
<dbReference type="STRING" id="1080227.A8L45_08040"/>
<dbReference type="InterPro" id="IPR045521">
    <property type="entry name" value="DUF6475"/>
</dbReference>
<evidence type="ECO:0000313" key="3">
    <source>
        <dbReference type="Proteomes" id="UP000094936"/>
    </source>
</evidence>
<organism evidence="2 3">
    <name type="scientific">Veronia pacifica</name>
    <dbReference type="NCBI Taxonomy" id="1080227"/>
    <lineage>
        <taxon>Bacteria</taxon>
        <taxon>Pseudomonadati</taxon>
        <taxon>Pseudomonadota</taxon>
        <taxon>Gammaproteobacteria</taxon>
        <taxon>Vibrionales</taxon>
        <taxon>Vibrionaceae</taxon>
        <taxon>Veronia</taxon>
    </lineage>
</organism>
<reference evidence="2 3" key="1">
    <citation type="submission" date="2016-05" db="EMBL/GenBank/DDBJ databases">
        <title>Genomic Taxonomy of the Vibrionaceae.</title>
        <authorList>
            <person name="Gomez-Gil B."/>
            <person name="Enciso-Ibarra J."/>
        </authorList>
    </citation>
    <scope>NUCLEOTIDE SEQUENCE [LARGE SCALE GENOMIC DNA]</scope>
    <source>
        <strain evidence="2 3">CAIM 1920</strain>
    </source>
</reference>
<dbReference type="Proteomes" id="UP000094936">
    <property type="component" value="Unassembled WGS sequence"/>
</dbReference>
<dbReference type="OrthoDB" id="8561347at2"/>
<keyword evidence="3" id="KW-1185">Reference proteome</keyword>
<dbReference type="RefSeq" id="WP_068901014.1">
    <property type="nucleotide sequence ID" value="NZ_JBHUIF010000013.1"/>
</dbReference>
<dbReference type="Pfam" id="PF20081">
    <property type="entry name" value="DUF6475"/>
    <property type="match status" value="1"/>
</dbReference>
<feature type="domain" description="DUF6475" evidence="1">
    <location>
        <begin position="100"/>
        <end position="188"/>
    </location>
</feature>
<gene>
    <name evidence="2" type="ORF">A8L45_08040</name>
</gene>
<evidence type="ECO:0000313" key="2">
    <source>
        <dbReference type="EMBL" id="ODA33986.1"/>
    </source>
</evidence>